<proteinExistence type="inferred from homology"/>
<gene>
    <name evidence="3" type="ORF">HMPREF9211_0155</name>
</gene>
<dbReference type="NCBIfam" id="TIGR02384">
    <property type="entry name" value="RelB_DinJ"/>
    <property type="match status" value="1"/>
</dbReference>
<dbReference type="InterPro" id="IPR013321">
    <property type="entry name" value="Arc_rbn_hlx_hlx"/>
</dbReference>
<evidence type="ECO:0000256" key="1">
    <source>
        <dbReference type="ARBA" id="ARBA00010562"/>
    </source>
</evidence>
<dbReference type="InterPro" id="IPR007337">
    <property type="entry name" value="RelB/DinJ"/>
</dbReference>
<dbReference type="EMBL" id="AEHQ01000007">
    <property type="protein sequence ID" value="EFO71366.1"/>
    <property type="molecule type" value="Genomic_DNA"/>
</dbReference>
<dbReference type="Proteomes" id="UP000003648">
    <property type="component" value="Unassembled WGS sequence"/>
</dbReference>
<evidence type="ECO:0000256" key="2">
    <source>
        <dbReference type="ARBA" id="ARBA00022649"/>
    </source>
</evidence>
<organism evidence="3 4">
    <name type="scientific">Lactobacillus iners LactinV 01V1-a</name>
    <dbReference type="NCBI Taxonomy" id="879297"/>
    <lineage>
        <taxon>Bacteria</taxon>
        <taxon>Bacillati</taxon>
        <taxon>Bacillota</taxon>
        <taxon>Bacilli</taxon>
        <taxon>Lactobacillales</taxon>
        <taxon>Lactobacillaceae</taxon>
        <taxon>Lactobacillus</taxon>
    </lineage>
</organism>
<dbReference type="GO" id="GO:0006351">
    <property type="term" value="P:DNA-templated transcription"/>
    <property type="evidence" value="ECO:0007669"/>
    <property type="project" value="TreeGrafter"/>
</dbReference>
<dbReference type="AlphaFoldDB" id="E1NRA8"/>
<dbReference type="Gene3D" id="1.10.1220.10">
    <property type="entry name" value="Met repressor-like"/>
    <property type="match status" value="1"/>
</dbReference>
<name>E1NRA8_9LACO</name>
<accession>E1NRA8</accession>
<dbReference type="GO" id="GO:0006355">
    <property type="term" value="P:regulation of DNA-templated transcription"/>
    <property type="evidence" value="ECO:0007669"/>
    <property type="project" value="InterPro"/>
</dbReference>
<protein>
    <submittedName>
        <fullName evidence="3">Addiction module antitoxin, RelB/DinJ family</fullName>
    </submittedName>
</protein>
<keyword evidence="2" id="KW-1277">Toxin-antitoxin system</keyword>
<dbReference type="PANTHER" id="PTHR38781">
    <property type="entry name" value="ANTITOXIN DINJ-RELATED"/>
    <property type="match status" value="1"/>
</dbReference>
<dbReference type="Pfam" id="PF04221">
    <property type="entry name" value="RelB"/>
    <property type="match status" value="1"/>
</dbReference>
<evidence type="ECO:0000313" key="4">
    <source>
        <dbReference type="Proteomes" id="UP000003648"/>
    </source>
</evidence>
<sequence>MATSPTQVRIDSNVKAKANELFKKLGIDMSSSVNILLRQCVLHGGLPFKVEIPKFNAETLAAMEESIRISRNPNAPSYSSMEDLKKALLHYELNMCSAVSSSLTYTNKKKGNTELCL</sequence>
<comment type="caution">
    <text evidence="3">The sequence shown here is derived from an EMBL/GenBank/DDBJ whole genome shotgun (WGS) entry which is preliminary data.</text>
</comment>
<dbReference type="PANTHER" id="PTHR38781:SF1">
    <property type="entry name" value="ANTITOXIN DINJ-RELATED"/>
    <property type="match status" value="1"/>
</dbReference>
<reference evidence="3 4" key="1">
    <citation type="submission" date="2010-09" db="EMBL/GenBank/DDBJ databases">
        <authorList>
            <person name="Durkin A.S."/>
            <person name="Madupu R."/>
            <person name="Torralba M."/>
            <person name="Gillis M."/>
            <person name="Methe B."/>
            <person name="Sutton G."/>
            <person name="Nelson K.E."/>
        </authorList>
    </citation>
    <scope>NUCLEOTIDE SEQUENCE [LARGE SCALE GENOMIC DNA]</scope>
    <source>
        <strain evidence="3 4">LactinV 01V1-a</strain>
    </source>
</reference>
<comment type="similarity">
    <text evidence="1">Belongs to the RelB/DinJ antitoxin family.</text>
</comment>
<evidence type="ECO:0000313" key="3">
    <source>
        <dbReference type="EMBL" id="EFO71366.1"/>
    </source>
</evidence>